<evidence type="ECO:0000313" key="2">
    <source>
        <dbReference type="EMBL" id="RKE55913.1"/>
    </source>
</evidence>
<dbReference type="AlphaFoldDB" id="A0A420BGS6"/>
<proteinExistence type="predicted"/>
<dbReference type="EMBL" id="RAPY01000001">
    <property type="protein sequence ID" value="RKE55913.1"/>
    <property type="molecule type" value="Genomic_DNA"/>
</dbReference>
<dbReference type="InterPro" id="IPR054254">
    <property type="entry name" value="DUF6985"/>
</dbReference>
<reference evidence="2 3" key="1">
    <citation type="submission" date="2018-09" db="EMBL/GenBank/DDBJ databases">
        <title>Genomic Encyclopedia of Type Strains, Phase III (KMG-III): the genomes of soil and plant-associated and newly described type strains.</title>
        <authorList>
            <person name="Whitman W."/>
        </authorList>
    </citation>
    <scope>NUCLEOTIDE SEQUENCE [LARGE SCALE GENOMIC DNA]</scope>
    <source>
        <strain evidence="2 3">CECT 7938</strain>
    </source>
</reference>
<name>A0A420BGS6_SPHD1</name>
<sequence length="323" mass="37624">MTGWELEKPGELLQTSRNRLNKTLNGFLKRYPLATVSADHNILLIIRKYHPSLNCSPDNETYQTDDFRYCMAYYTINAYTYFELPTYDYQYVSMQYDAAIGDFTIRISAKGITRITNIKELSQQLNNFIERDEATKRTIFESLANKVPIVTKPSPITQTEIQSAVVGRLTNTEYDDWWTAIDEVDIPFFNNEKMPVSFTDFNPNEDHSFIEEADELLRNFLAQDNSHRLTVSAYVYQNCMDFLDAIGYDDADDAMWKMKQPEEVWQFVKCTGLYVSREPYEDKGVYLQLLCDCDWEQEHGLQLVYNKQGKLVRVSAQDGYIIG</sequence>
<evidence type="ECO:0000259" key="1">
    <source>
        <dbReference type="Pfam" id="PF22481"/>
    </source>
</evidence>
<dbReference type="OrthoDB" id="6028394at2"/>
<comment type="caution">
    <text evidence="2">The sequence shown here is derived from an EMBL/GenBank/DDBJ whole genome shotgun (WGS) entry which is preliminary data.</text>
</comment>
<protein>
    <recommendedName>
        <fullName evidence="1">DUF6985 domain-containing protein</fullName>
    </recommendedName>
</protein>
<organism evidence="2 3">
    <name type="scientific">Sphingobacterium detergens</name>
    <dbReference type="NCBI Taxonomy" id="1145106"/>
    <lineage>
        <taxon>Bacteria</taxon>
        <taxon>Pseudomonadati</taxon>
        <taxon>Bacteroidota</taxon>
        <taxon>Sphingobacteriia</taxon>
        <taxon>Sphingobacteriales</taxon>
        <taxon>Sphingobacteriaceae</taxon>
        <taxon>Sphingobacterium</taxon>
    </lineage>
</organism>
<keyword evidence="3" id="KW-1185">Reference proteome</keyword>
<dbReference type="RefSeq" id="WP_120257644.1">
    <property type="nucleotide sequence ID" value="NZ_RAPY01000001.1"/>
</dbReference>
<dbReference type="Pfam" id="PF22481">
    <property type="entry name" value="DUF6985"/>
    <property type="match status" value="1"/>
</dbReference>
<feature type="domain" description="DUF6985" evidence="1">
    <location>
        <begin position="170"/>
        <end position="320"/>
    </location>
</feature>
<accession>A0A420BGS6</accession>
<gene>
    <name evidence="2" type="ORF">DFQ12_0754</name>
</gene>
<evidence type="ECO:0000313" key="3">
    <source>
        <dbReference type="Proteomes" id="UP000286246"/>
    </source>
</evidence>
<dbReference type="Proteomes" id="UP000286246">
    <property type="component" value="Unassembled WGS sequence"/>
</dbReference>